<dbReference type="GO" id="GO:0000256">
    <property type="term" value="P:allantoin catabolic process"/>
    <property type="evidence" value="ECO:0007669"/>
    <property type="project" value="InterPro"/>
</dbReference>
<dbReference type="InterPro" id="IPR024060">
    <property type="entry name" value="Ureidoglycolate_lyase_dom_sf"/>
</dbReference>
<name>A0AAJ1IGY6_9SPIO</name>
<dbReference type="GO" id="GO:0004848">
    <property type="term" value="F:ureidoglycolate hydrolase activity"/>
    <property type="evidence" value="ECO:0007669"/>
    <property type="project" value="InterPro"/>
</dbReference>
<dbReference type="InterPro" id="IPR007247">
    <property type="entry name" value="Ureidogly_lyase"/>
</dbReference>
<comment type="catalytic activity">
    <reaction evidence="4">
        <text>(S)-ureidoglycolate = urea + glyoxylate</text>
        <dbReference type="Rhea" id="RHEA:11304"/>
        <dbReference type="ChEBI" id="CHEBI:16199"/>
        <dbReference type="ChEBI" id="CHEBI:36655"/>
        <dbReference type="ChEBI" id="CHEBI:57296"/>
        <dbReference type="EC" id="4.3.2.3"/>
    </reaction>
</comment>
<evidence type="ECO:0000256" key="2">
    <source>
        <dbReference type="ARBA" id="ARBA00022631"/>
    </source>
</evidence>
<keyword evidence="3 5" id="KW-0456">Lyase</keyword>
<evidence type="ECO:0000313" key="6">
    <source>
        <dbReference type="Proteomes" id="UP001221217"/>
    </source>
</evidence>
<evidence type="ECO:0000256" key="4">
    <source>
        <dbReference type="ARBA" id="ARBA00047684"/>
    </source>
</evidence>
<dbReference type="GO" id="GO:0050385">
    <property type="term" value="F:ureidoglycolate lyase activity"/>
    <property type="evidence" value="ECO:0007669"/>
    <property type="project" value="UniProtKB-EC"/>
</dbReference>
<evidence type="ECO:0000256" key="1">
    <source>
        <dbReference type="ARBA" id="ARBA00011738"/>
    </source>
</evidence>
<dbReference type="SUPFAM" id="SSF51182">
    <property type="entry name" value="RmlC-like cupins"/>
    <property type="match status" value="1"/>
</dbReference>
<organism evidence="5 6">
    <name type="scientific">Candidatus Thalassospirochaeta sargassi</name>
    <dbReference type="NCBI Taxonomy" id="3119039"/>
    <lineage>
        <taxon>Bacteria</taxon>
        <taxon>Pseudomonadati</taxon>
        <taxon>Spirochaetota</taxon>
        <taxon>Spirochaetia</taxon>
        <taxon>Spirochaetales</taxon>
        <taxon>Spirochaetaceae</taxon>
        <taxon>Candidatus Thalassospirochaeta</taxon>
    </lineage>
</organism>
<comment type="caution">
    <text evidence="5">The sequence shown here is derived from an EMBL/GenBank/DDBJ whole genome shotgun (WGS) entry which is preliminary data.</text>
</comment>
<gene>
    <name evidence="5" type="ORF">PQJ61_13340</name>
</gene>
<protein>
    <submittedName>
        <fullName evidence="5">Ureidoglycolate lyase</fullName>
        <ecNumber evidence="5">4.3.2.3</ecNumber>
    </submittedName>
</protein>
<dbReference type="EC" id="4.3.2.3" evidence="5"/>
<evidence type="ECO:0000256" key="3">
    <source>
        <dbReference type="ARBA" id="ARBA00023239"/>
    </source>
</evidence>
<sequence length="157" mass="17427">MQIEKLTAESFKDFGQVLTMAQVPKVTDDKEFDWYDTAGGIELNEKCCTGMLVCRPRPKKVVKMECHTKTSEVLVALNGDTVFAAAPAGDSLENNDNVKAFLLRQGTSVVMKTATWHWIPFPMAEEDARIMVLFRDGTGADDLNFKDLCCAVSIEDV</sequence>
<evidence type="ECO:0000313" key="5">
    <source>
        <dbReference type="EMBL" id="MDC7227742.1"/>
    </source>
</evidence>
<reference evidence="5 6" key="1">
    <citation type="submission" date="2022-12" db="EMBL/GenBank/DDBJ databases">
        <title>Metagenome assembled genome from gulf of manar.</title>
        <authorList>
            <person name="Kohli P."/>
            <person name="Pk S."/>
            <person name="Venkata Ramana C."/>
            <person name="Sasikala C."/>
        </authorList>
    </citation>
    <scope>NUCLEOTIDE SEQUENCE [LARGE SCALE GENOMIC DNA]</scope>
    <source>
        <strain evidence="5">JB008</strain>
    </source>
</reference>
<dbReference type="InterPro" id="IPR011051">
    <property type="entry name" value="RmlC_Cupin_sf"/>
</dbReference>
<dbReference type="Pfam" id="PF04115">
    <property type="entry name" value="Ureidogly_lyase"/>
    <property type="match status" value="1"/>
</dbReference>
<keyword evidence="2" id="KW-0659">Purine metabolism</keyword>
<dbReference type="GO" id="GO:0006144">
    <property type="term" value="P:purine nucleobase metabolic process"/>
    <property type="evidence" value="ECO:0007669"/>
    <property type="project" value="UniProtKB-KW"/>
</dbReference>
<proteinExistence type="predicted"/>
<dbReference type="AlphaFoldDB" id="A0AAJ1IGY6"/>
<accession>A0AAJ1IGY6</accession>
<dbReference type="EMBL" id="JAQQAL010000032">
    <property type="protein sequence ID" value="MDC7227742.1"/>
    <property type="molecule type" value="Genomic_DNA"/>
</dbReference>
<dbReference type="Gene3D" id="2.60.120.480">
    <property type="entry name" value="Ureidoglycolate hydrolase"/>
    <property type="match status" value="1"/>
</dbReference>
<comment type="subunit">
    <text evidence="1">Homodimer.</text>
</comment>
<dbReference type="Proteomes" id="UP001221217">
    <property type="component" value="Unassembled WGS sequence"/>
</dbReference>